<keyword evidence="13" id="KW-0862">Zinc</keyword>
<dbReference type="Proteomes" id="UP000269352">
    <property type="component" value="Unassembled WGS sequence"/>
</dbReference>
<dbReference type="PROSITE" id="PS01085">
    <property type="entry name" value="RIBUL_P_3_EPIMER_1"/>
    <property type="match status" value="1"/>
</dbReference>
<dbReference type="InterPro" id="IPR026019">
    <property type="entry name" value="Ribul_P_3_epim"/>
</dbReference>
<dbReference type="NCBIfam" id="NF004076">
    <property type="entry name" value="PRK05581.1-4"/>
    <property type="match status" value="1"/>
</dbReference>
<dbReference type="Pfam" id="PF00834">
    <property type="entry name" value="Ribul_P_3_epim"/>
    <property type="match status" value="1"/>
</dbReference>
<comment type="cofactor">
    <cofactor evidence="4">
        <name>Zn(2+)</name>
        <dbReference type="ChEBI" id="CHEBI:29105"/>
    </cofactor>
</comment>
<comment type="cofactor">
    <cofactor evidence="10 13">
        <name>a divalent metal cation</name>
        <dbReference type="ChEBI" id="CHEBI:60240"/>
    </cofactor>
    <text evidence="10 13">Binds 1 divalent metal cation per subunit.</text>
</comment>
<gene>
    <name evidence="10 15" type="primary">rpe</name>
    <name evidence="15" type="ORF">NO1_1520</name>
</gene>
<evidence type="ECO:0000256" key="7">
    <source>
        <dbReference type="ARBA" id="ARBA00013188"/>
    </source>
</evidence>
<comment type="pathway">
    <text evidence="10">Carbohydrate degradation.</text>
</comment>
<evidence type="ECO:0000256" key="9">
    <source>
        <dbReference type="ARBA" id="ARBA00023235"/>
    </source>
</evidence>
<comment type="cofactor">
    <cofactor evidence="2">
        <name>Mn(2+)</name>
        <dbReference type="ChEBI" id="CHEBI:29035"/>
    </cofactor>
</comment>
<dbReference type="PANTHER" id="PTHR11749">
    <property type="entry name" value="RIBULOSE-5-PHOSPHATE-3-EPIMERASE"/>
    <property type="match status" value="1"/>
</dbReference>
<dbReference type="PIRSF" id="PIRSF001461">
    <property type="entry name" value="RPE"/>
    <property type="match status" value="1"/>
</dbReference>
<proteinExistence type="inferred from homology"/>
<organism evidence="15 16">
    <name type="scientific">Termititenax aidoneus</name>
    <dbReference type="NCBI Taxonomy" id="2218524"/>
    <lineage>
        <taxon>Bacteria</taxon>
        <taxon>Bacillati</taxon>
        <taxon>Candidatus Margulisiibacteriota</taxon>
        <taxon>Candidatus Termititenacia</taxon>
        <taxon>Candidatus Termititenacales</taxon>
        <taxon>Candidatus Termititenacaceae</taxon>
        <taxon>Candidatus Termititenax</taxon>
    </lineage>
</organism>
<feature type="binding site" evidence="14">
    <location>
        <position position="176"/>
    </location>
    <ligand>
        <name>substrate</name>
    </ligand>
</feature>
<comment type="function">
    <text evidence="10">Catalyzes the reversible epimerization of D-ribulose 5-phosphate to D-xylulose 5-phosphate.</text>
</comment>
<feature type="binding site" evidence="10 14">
    <location>
        <position position="65"/>
    </location>
    <ligand>
        <name>substrate</name>
    </ligand>
</feature>
<comment type="similarity">
    <text evidence="6 10 11">Belongs to the ribulose-phosphate 3-epimerase family.</text>
</comment>
<protein>
    <recommendedName>
        <fullName evidence="7 10">Ribulose-phosphate 3-epimerase</fullName>
        <ecNumber evidence="7 10">5.1.3.1</ecNumber>
    </recommendedName>
</protein>
<evidence type="ECO:0000256" key="11">
    <source>
        <dbReference type="PIRNR" id="PIRNR001461"/>
    </source>
</evidence>
<evidence type="ECO:0000256" key="5">
    <source>
        <dbReference type="ARBA" id="ARBA00001954"/>
    </source>
</evidence>
<feature type="binding site" evidence="10 13">
    <location>
        <position position="65"/>
    </location>
    <ligand>
        <name>a divalent metal cation</name>
        <dbReference type="ChEBI" id="CHEBI:60240"/>
    </ligand>
</feature>
<name>A0A388TD50_TERA1</name>
<evidence type="ECO:0000313" key="16">
    <source>
        <dbReference type="Proteomes" id="UP000269352"/>
    </source>
</evidence>
<dbReference type="GO" id="GO:0046872">
    <property type="term" value="F:metal ion binding"/>
    <property type="evidence" value="ECO:0007669"/>
    <property type="project" value="UniProtKB-UniRule"/>
</dbReference>
<dbReference type="GO" id="GO:0019323">
    <property type="term" value="P:pentose catabolic process"/>
    <property type="evidence" value="ECO:0007669"/>
    <property type="project" value="UniProtKB-UniRule"/>
</dbReference>
<evidence type="ECO:0000256" key="10">
    <source>
        <dbReference type="HAMAP-Rule" id="MF_02227"/>
    </source>
</evidence>
<keyword evidence="16" id="KW-1185">Reference proteome</keyword>
<feature type="binding site" evidence="10 14">
    <location>
        <position position="7"/>
    </location>
    <ligand>
        <name>substrate</name>
    </ligand>
</feature>
<evidence type="ECO:0000256" key="1">
    <source>
        <dbReference type="ARBA" id="ARBA00001782"/>
    </source>
</evidence>
<evidence type="ECO:0000256" key="12">
    <source>
        <dbReference type="PIRSR" id="PIRSR001461-1"/>
    </source>
</evidence>
<dbReference type="InterPro" id="IPR011060">
    <property type="entry name" value="RibuloseP-bd_barrel"/>
</dbReference>
<dbReference type="FunFam" id="3.20.20.70:FF:000004">
    <property type="entry name" value="Ribulose-phosphate 3-epimerase"/>
    <property type="match status" value="1"/>
</dbReference>
<dbReference type="GO" id="GO:0005737">
    <property type="term" value="C:cytoplasm"/>
    <property type="evidence" value="ECO:0007669"/>
    <property type="project" value="UniProtKB-ARBA"/>
</dbReference>
<dbReference type="InterPro" id="IPR000056">
    <property type="entry name" value="Ribul_P_3_epim-like"/>
</dbReference>
<reference evidence="15 16" key="1">
    <citation type="journal article" date="2019" name="ISME J.">
        <title>Genome analyses of uncultured TG2/ZB3 bacteria in 'Margulisbacteria' specifically attached to ectosymbiotic spirochetes of protists in the termite gut.</title>
        <authorList>
            <person name="Utami Y.D."/>
            <person name="Kuwahara H."/>
            <person name="Igai K."/>
            <person name="Murakami T."/>
            <person name="Sugaya K."/>
            <person name="Morikawa T."/>
            <person name="Nagura Y."/>
            <person name="Yuki M."/>
            <person name="Deevong P."/>
            <person name="Inoue T."/>
            <person name="Kihara K."/>
            <person name="Lo N."/>
            <person name="Yamada A."/>
            <person name="Ohkuma M."/>
            <person name="Hongoh Y."/>
        </authorList>
    </citation>
    <scope>NUCLEOTIDE SEQUENCE [LARGE SCALE GENOMIC DNA]</scope>
    <source>
        <strain evidence="15">NkOx7-01</strain>
    </source>
</reference>
<feature type="binding site" evidence="10 14">
    <location>
        <begin position="196"/>
        <end position="197"/>
    </location>
    <ligand>
        <name>substrate</name>
    </ligand>
</feature>
<dbReference type="SUPFAM" id="SSF51366">
    <property type="entry name" value="Ribulose-phoshate binding barrel"/>
    <property type="match status" value="1"/>
</dbReference>
<keyword evidence="8 10" id="KW-0479">Metal-binding</keyword>
<evidence type="ECO:0000256" key="14">
    <source>
        <dbReference type="PIRSR" id="PIRSR001461-3"/>
    </source>
</evidence>
<dbReference type="EC" id="5.1.3.1" evidence="7 10"/>
<accession>A0A388TD50</accession>
<dbReference type="AlphaFoldDB" id="A0A388TD50"/>
<dbReference type="CDD" id="cd00429">
    <property type="entry name" value="RPE"/>
    <property type="match status" value="1"/>
</dbReference>
<comment type="cofactor">
    <cofactor evidence="3">
        <name>Co(2+)</name>
        <dbReference type="ChEBI" id="CHEBI:48828"/>
    </cofactor>
</comment>
<evidence type="ECO:0000256" key="8">
    <source>
        <dbReference type="ARBA" id="ARBA00022723"/>
    </source>
</evidence>
<evidence type="ECO:0000256" key="3">
    <source>
        <dbReference type="ARBA" id="ARBA00001941"/>
    </source>
</evidence>
<feature type="active site" description="Proton acceptor" evidence="10 12">
    <location>
        <position position="34"/>
    </location>
</feature>
<feature type="binding site" evidence="10 13">
    <location>
        <position position="32"/>
    </location>
    <ligand>
        <name>a divalent metal cation</name>
        <dbReference type="ChEBI" id="CHEBI:60240"/>
    </ligand>
</feature>
<evidence type="ECO:0000313" key="15">
    <source>
        <dbReference type="EMBL" id="GBR74323.1"/>
    </source>
</evidence>
<feature type="binding site" evidence="10 14">
    <location>
        <begin position="141"/>
        <end position="144"/>
    </location>
    <ligand>
        <name>substrate</name>
    </ligand>
</feature>
<keyword evidence="9 10" id="KW-0413">Isomerase</keyword>
<dbReference type="HAMAP" id="MF_02227">
    <property type="entry name" value="RPE"/>
    <property type="match status" value="1"/>
</dbReference>
<comment type="catalytic activity">
    <reaction evidence="1 10 11">
        <text>D-ribulose 5-phosphate = D-xylulose 5-phosphate</text>
        <dbReference type="Rhea" id="RHEA:13677"/>
        <dbReference type="ChEBI" id="CHEBI:57737"/>
        <dbReference type="ChEBI" id="CHEBI:58121"/>
        <dbReference type="EC" id="5.1.3.1"/>
    </reaction>
</comment>
<keyword evidence="13" id="KW-0464">Manganese</keyword>
<comment type="caution">
    <text evidence="15">The sequence shown here is derived from an EMBL/GenBank/DDBJ whole genome shotgun (WGS) entry which is preliminary data.</text>
</comment>
<comment type="cofactor">
    <cofactor evidence="5">
        <name>Fe(2+)</name>
        <dbReference type="ChEBI" id="CHEBI:29033"/>
    </cofactor>
</comment>
<keyword evidence="10 11" id="KW-0119">Carbohydrate metabolism</keyword>
<dbReference type="GO" id="GO:0004750">
    <property type="term" value="F:D-ribulose-phosphate 3-epimerase activity"/>
    <property type="evidence" value="ECO:0007669"/>
    <property type="project" value="UniProtKB-UniRule"/>
</dbReference>
<feature type="active site" description="Proton donor" evidence="10 12">
    <location>
        <position position="174"/>
    </location>
</feature>
<sequence>MVIIAPSILSADFAELQQDIALAEKAGAQWLHLDIMDGHFVPNLTIGPVVVAAIRTHAKLFFDAHLMIENPEKYLAAFAEAGADLICVHLETLKDPVKVLRQIKALGKKAGLAVNPDKKFADLQPYLPELDLALFMSVWPGFAGQKFIADCLPEIAKCRAYITDRRLPVDIEIDGGINRATAPAAIDAGVNVLVAGSAIYKAADPSAEIQHFISL</sequence>
<dbReference type="Gene3D" id="3.20.20.70">
    <property type="entry name" value="Aldolase class I"/>
    <property type="match status" value="1"/>
</dbReference>
<dbReference type="GO" id="GO:0006098">
    <property type="term" value="P:pentose-phosphate shunt"/>
    <property type="evidence" value="ECO:0007669"/>
    <property type="project" value="UniProtKB-UniRule"/>
</dbReference>
<dbReference type="InterPro" id="IPR013785">
    <property type="entry name" value="Aldolase_TIM"/>
</dbReference>
<evidence type="ECO:0000256" key="6">
    <source>
        <dbReference type="ARBA" id="ARBA00009541"/>
    </source>
</evidence>
<keyword evidence="13" id="KW-0170">Cobalt</keyword>
<feature type="binding site" evidence="10 13">
    <location>
        <position position="34"/>
    </location>
    <ligand>
        <name>a divalent metal cation</name>
        <dbReference type="ChEBI" id="CHEBI:60240"/>
    </ligand>
</feature>
<evidence type="ECO:0000256" key="4">
    <source>
        <dbReference type="ARBA" id="ARBA00001947"/>
    </source>
</evidence>
<evidence type="ECO:0000256" key="2">
    <source>
        <dbReference type="ARBA" id="ARBA00001936"/>
    </source>
</evidence>
<dbReference type="NCBIfam" id="TIGR01163">
    <property type="entry name" value="rpe"/>
    <property type="match status" value="1"/>
</dbReference>
<feature type="binding site" evidence="10">
    <location>
        <begin position="174"/>
        <end position="176"/>
    </location>
    <ligand>
        <name>substrate</name>
    </ligand>
</feature>
<dbReference type="EMBL" id="BGZN01000040">
    <property type="protein sequence ID" value="GBR74323.1"/>
    <property type="molecule type" value="Genomic_DNA"/>
</dbReference>
<feature type="binding site" evidence="10 13">
    <location>
        <position position="174"/>
    </location>
    <ligand>
        <name>a divalent metal cation</name>
        <dbReference type="ChEBI" id="CHEBI:60240"/>
    </ligand>
</feature>
<evidence type="ECO:0000256" key="13">
    <source>
        <dbReference type="PIRSR" id="PIRSR001461-2"/>
    </source>
</evidence>